<feature type="binding site" description="axial binding residue" evidence="6">
    <location>
        <position position="450"/>
    </location>
    <ligand>
        <name>heme</name>
        <dbReference type="ChEBI" id="CHEBI:30413"/>
    </ligand>
    <ligandPart>
        <name>Fe</name>
        <dbReference type="ChEBI" id="CHEBI:18248"/>
    </ligandPart>
</feature>
<evidence type="ECO:0000256" key="7">
    <source>
        <dbReference type="RuleBase" id="RU000461"/>
    </source>
</evidence>
<accession>A0A8H3J790</accession>
<dbReference type="OrthoDB" id="1470350at2759"/>
<gene>
    <name evidence="9" type="ORF">IMSHALPRED_002877</name>
</gene>
<keyword evidence="3 6" id="KW-0349">Heme</keyword>
<dbReference type="CDD" id="cd11058">
    <property type="entry name" value="CYP60B-like"/>
    <property type="match status" value="1"/>
</dbReference>
<keyword evidence="10" id="KW-1185">Reference proteome</keyword>
<dbReference type="GO" id="GO:0005506">
    <property type="term" value="F:iron ion binding"/>
    <property type="evidence" value="ECO:0007669"/>
    <property type="project" value="InterPro"/>
</dbReference>
<dbReference type="InterPro" id="IPR036396">
    <property type="entry name" value="Cyt_P450_sf"/>
</dbReference>
<protein>
    <recommendedName>
        <fullName evidence="11">Cytochrome P450</fullName>
    </recommendedName>
</protein>
<dbReference type="GO" id="GO:0020037">
    <property type="term" value="F:heme binding"/>
    <property type="evidence" value="ECO:0007669"/>
    <property type="project" value="InterPro"/>
</dbReference>
<keyword evidence="4 6" id="KW-0479">Metal-binding</keyword>
<dbReference type="Gene3D" id="1.10.630.10">
    <property type="entry name" value="Cytochrome P450"/>
    <property type="match status" value="1"/>
</dbReference>
<keyword evidence="8" id="KW-0472">Membrane</keyword>
<dbReference type="AlphaFoldDB" id="A0A8H3J790"/>
<keyword evidence="8" id="KW-0812">Transmembrane</keyword>
<dbReference type="PANTHER" id="PTHR24305">
    <property type="entry name" value="CYTOCHROME P450"/>
    <property type="match status" value="1"/>
</dbReference>
<evidence type="ECO:0000313" key="10">
    <source>
        <dbReference type="Proteomes" id="UP000664534"/>
    </source>
</evidence>
<sequence>MTLIFEIALKGTHWATVLGCYALLAYLTFLGLRVVYNVYLHPLSSFPGPKLAAASNIPYARAQIRGKLPQWISAIHSTYNSSIVRISPNELSFIGADAWKDIYSYRPGHIPFERDGRTYGKANNGVNTLLTAPKEDHARLRRVLDHAFSDRAFKEQVPAVKGHVDTLIRSLHEQVRGQYTGKVDVAKWYNWMSFDVIGDLSFGESFDCLKTQTYHPWVDMIFGNLTGIAIIGACNRFDILQRLIPYFIPKRLIQMKHDHWAATVQTVNRRLELDTDRPDFMTPIIKHNNEKKGGLSRPEVVANMSLFIIAGSDSIATNLAGTTYYLLQNPEIMRKLNEEIDTSFTSEAQITPESVSELPFMLACLAETSRIYPTGLSGQPMIVPPAGDLICGQWVPGGTVVTINMLAAYRSPKNFTEPDAYRPERWLGDPRYAADDRSVLQPFSVGPRSCIGKNLGNLEVRLALARMIWNFEIKLSAETDPAWDDQLIFLAWAKKPLIIELRAKEHSSMKS</sequence>
<dbReference type="InterPro" id="IPR001128">
    <property type="entry name" value="Cyt_P450"/>
</dbReference>
<name>A0A8H3J790_9LECA</name>
<keyword evidence="5 6" id="KW-0408">Iron</keyword>
<dbReference type="EMBL" id="CAJPDT010000156">
    <property type="protein sequence ID" value="CAF9941753.1"/>
    <property type="molecule type" value="Genomic_DNA"/>
</dbReference>
<evidence type="ECO:0008006" key="11">
    <source>
        <dbReference type="Google" id="ProtNLM"/>
    </source>
</evidence>
<evidence type="ECO:0000256" key="4">
    <source>
        <dbReference type="ARBA" id="ARBA00022723"/>
    </source>
</evidence>
<dbReference type="Proteomes" id="UP000664534">
    <property type="component" value="Unassembled WGS sequence"/>
</dbReference>
<feature type="transmembrane region" description="Helical" evidence="8">
    <location>
        <begin position="12"/>
        <end position="36"/>
    </location>
</feature>
<evidence type="ECO:0000313" key="9">
    <source>
        <dbReference type="EMBL" id="CAF9941753.1"/>
    </source>
</evidence>
<dbReference type="PRINTS" id="PR00463">
    <property type="entry name" value="EP450I"/>
</dbReference>
<evidence type="ECO:0000256" key="5">
    <source>
        <dbReference type="ARBA" id="ARBA00023004"/>
    </source>
</evidence>
<dbReference type="GO" id="GO:0004497">
    <property type="term" value="F:monooxygenase activity"/>
    <property type="evidence" value="ECO:0007669"/>
    <property type="project" value="UniProtKB-KW"/>
</dbReference>
<keyword evidence="7" id="KW-0503">Monooxygenase</keyword>
<dbReference type="InterPro" id="IPR017972">
    <property type="entry name" value="Cyt_P450_CS"/>
</dbReference>
<reference evidence="9" key="1">
    <citation type="submission" date="2021-03" db="EMBL/GenBank/DDBJ databases">
        <authorList>
            <person name="Tagirdzhanova G."/>
        </authorList>
    </citation>
    <scope>NUCLEOTIDE SEQUENCE</scope>
</reference>
<organism evidence="9 10">
    <name type="scientific">Imshaugia aleurites</name>
    <dbReference type="NCBI Taxonomy" id="172621"/>
    <lineage>
        <taxon>Eukaryota</taxon>
        <taxon>Fungi</taxon>
        <taxon>Dikarya</taxon>
        <taxon>Ascomycota</taxon>
        <taxon>Pezizomycotina</taxon>
        <taxon>Lecanoromycetes</taxon>
        <taxon>OSLEUM clade</taxon>
        <taxon>Lecanoromycetidae</taxon>
        <taxon>Lecanorales</taxon>
        <taxon>Lecanorineae</taxon>
        <taxon>Parmeliaceae</taxon>
        <taxon>Imshaugia</taxon>
    </lineage>
</organism>
<dbReference type="PROSITE" id="PS00086">
    <property type="entry name" value="CYTOCHROME_P450"/>
    <property type="match status" value="1"/>
</dbReference>
<dbReference type="SUPFAM" id="SSF48264">
    <property type="entry name" value="Cytochrome P450"/>
    <property type="match status" value="1"/>
</dbReference>
<comment type="cofactor">
    <cofactor evidence="1 6">
        <name>heme</name>
        <dbReference type="ChEBI" id="CHEBI:30413"/>
    </cofactor>
</comment>
<dbReference type="PRINTS" id="PR00385">
    <property type="entry name" value="P450"/>
</dbReference>
<dbReference type="InterPro" id="IPR002401">
    <property type="entry name" value="Cyt_P450_E_grp-I"/>
</dbReference>
<dbReference type="PANTHER" id="PTHR24305:SF210">
    <property type="entry name" value="CYTOCHROME P450 MONOOXYGENASE ASQL-RELATED"/>
    <property type="match status" value="1"/>
</dbReference>
<keyword evidence="8" id="KW-1133">Transmembrane helix</keyword>
<evidence type="ECO:0000256" key="8">
    <source>
        <dbReference type="SAM" id="Phobius"/>
    </source>
</evidence>
<dbReference type="Pfam" id="PF00067">
    <property type="entry name" value="p450"/>
    <property type="match status" value="1"/>
</dbReference>
<keyword evidence="7" id="KW-0560">Oxidoreductase</keyword>
<dbReference type="GO" id="GO:0016705">
    <property type="term" value="F:oxidoreductase activity, acting on paired donors, with incorporation or reduction of molecular oxygen"/>
    <property type="evidence" value="ECO:0007669"/>
    <property type="project" value="InterPro"/>
</dbReference>
<evidence type="ECO:0000256" key="6">
    <source>
        <dbReference type="PIRSR" id="PIRSR602401-1"/>
    </source>
</evidence>
<evidence type="ECO:0000256" key="1">
    <source>
        <dbReference type="ARBA" id="ARBA00001971"/>
    </source>
</evidence>
<comment type="caution">
    <text evidence="9">The sequence shown here is derived from an EMBL/GenBank/DDBJ whole genome shotgun (WGS) entry which is preliminary data.</text>
</comment>
<evidence type="ECO:0000256" key="2">
    <source>
        <dbReference type="ARBA" id="ARBA00010617"/>
    </source>
</evidence>
<dbReference type="InterPro" id="IPR050121">
    <property type="entry name" value="Cytochrome_P450_monoxygenase"/>
</dbReference>
<evidence type="ECO:0000256" key="3">
    <source>
        <dbReference type="ARBA" id="ARBA00022617"/>
    </source>
</evidence>
<proteinExistence type="inferred from homology"/>
<comment type="similarity">
    <text evidence="2 7">Belongs to the cytochrome P450 family.</text>
</comment>